<evidence type="ECO:0000256" key="13">
    <source>
        <dbReference type="ARBA" id="ARBA00044479"/>
    </source>
</evidence>
<feature type="binding site" evidence="18">
    <location>
        <position position="246"/>
    </location>
    <ligand>
        <name>Mg(2+)</name>
        <dbReference type="ChEBI" id="CHEBI:18420"/>
        <label>1</label>
        <note>catalytic</note>
    </ligand>
</feature>
<dbReference type="EC" id="3.1.3.7" evidence="3"/>
<protein>
    <recommendedName>
        <fullName evidence="8">3'(2'),5'-bisphosphate nucleotidase 1</fullName>
        <ecNumber evidence="15">3.1.3.57</ecNumber>
        <ecNumber evidence="3">3.1.3.7</ecNumber>
    </recommendedName>
    <alternativeName>
        <fullName evidence="16">3'-phosphoadenosine 5'-phosphate phosphatase</fullName>
    </alternativeName>
    <alternativeName>
        <fullName evidence="9">Bisphosphate 3'-nucleotidase 1</fullName>
    </alternativeName>
    <alternativeName>
        <fullName evidence="17">Inositol-polyphosphate 1-phosphatase</fullName>
    </alternativeName>
</protein>
<dbReference type="FunFam" id="3.40.190.80:FF:000006">
    <property type="entry name" value="Bisphosphate nucleotidase 1"/>
    <property type="match status" value="1"/>
</dbReference>
<feature type="binding site" evidence="18">
    <location>
        <position position="70"/>
    </location>
    <ligand>
        <name>Mg(2+)</name>
        <dbReference type="ChEBI" id="CHEBI:18420"/>
        <label>1</label>
        <note>catalytic</note>
    </ligand>
</feature>
<comment type="catalytic activity">
    <reaction evidence="10">
        <text>1D-myo-inositol 1,3,4-trisphosphate + H2O = 1D-myo-inositol 3,4-bisphosphate + phosphate</text>
        <dbReference type="Rhea" id="RHEA:70319"/>
        <dbReference type="ChEBI" id="CHEBI:15377"/>
        <dbReference type="ChEBI" id="CHEBI:43474"/>
        <dbReference type="ChEBI" id="CHEBI:58414"/>
        <dbReference type="ChEBI" id="CHEBI:83241"/>
    </reaction>
    <physiologicalReaction direction="left-to-right" evidence="10">
        <dbReference type="Rhea" id="RHEA:70320"/>
    </physiologicalReaction>
</comment>
<dbReference type="InterPro" id="IPR020583">
    <property type="entry name" value="Inositol_monoP_metal-BS"/>
</dbReference>
<dbReference type="InterPro" id="IPR050725">
    <property type="entry name" value="CysQ/Inositol_MonoPase"/>
</dbReference>
<comment type="cofactor">
    <cofactor evidence="1 18">
        <name>Mg(2+)</name>
        <dbReference type="ChEBI" id="CHEBI:18420"/>
    </cofactor>
</comment>
<organism evidence="19 20">
    <name type="scientific">Dimorphilus gyrociliatus</name>
    <dbReference type="NCBI Taxonomy" id="2664684"/>
    <lineage>
        <taxon>Eukaryota</taxon>
        <taxon>Metazoa</taxon>
        <taxon>Spiralia</taxon>
        <taxon>Lophotrochozoa</taxon>
        <taxon>Annelida</taxon>
        <taxon>Polychaeta</taxon>
        <taxon>Polychaeta incertae sedis</taxon>
        <taxon>Dinophilidae</taxon>
        <taxon>Dimorphilus</taxon>
    </lineage>
</organism>
<dbReference type="CDD" id="cd01640">
    <property type="entry name" value="IPPase"/>
    <property type="match status" value="1"/>
</dbReference>
<reference evidence="19 20" key="1">
    <citation type="submission" date="2020-08" db="EMBL/GenBank/DDBJ databases">
        <authorList>
            <person name="Hejnol A."/>
        </authorList>
    </citation>
    <scope>NUCLEOTIDE SEQUENCE [LARGE SCALE GENOMIC DNA]</scope>
</reference>
<feature type="binding site" evidence="18">
    <location>
        <position position="118"/>
    </location>
    <ligand>
        <name>Mg(2+)</name>
        <dbReference type="ChEBI" id="CHEBI:18420"/>
        <label>1</label>
        <note>catalytic</note>
    </ligand>
</feature>
<dbReference type="PRINTS" id="PR00377">
    <property type="entry name" value="IMPHPHTASES"/>
</dbReference>
<feature type="binding site" evidence="18">
    <location>
        <position position="117"/>
    </location>
    <ligand>
        <name>Mg(2+)</name>
        <dbReference type="ChEBI" id="CHEBI:18420"/>
        <label>1</label>
        <note>catalytic</note>
    </ligand>
</feature>
<keyword evidence="5 18" id="KW-0479">Metal-binding</keyword>
<comment type="catalytic activity">
    <reaction evidence="12">
        <text>1D-myo-inositol 1,4-bisphosphate + H2O = 1D-myo-inositol 4-phosphate + phosphate</text>
        <dbReference type="Rhea" id="RHEA:15553"/>
        <dbReference type="ChEBI" id="CHEBI:15377"/>
        <dbReference type="ChEBI" id="CHEBI:43474"/>
        <dbReference type="ChEBI" id="CHEBI:58282"/>
        <dbReference type="ChEBI" id="CHEBI:58469"/>
        <dbReference type="EC" id="3.1.3.57"/>
    </reaction>
    <physiologicalReaction direction="left-to-right" evidence="12">
        <dbReference type="Rhea" id="RHEA:15554"/>
    </physiologicalReaction>
</comment>
<dbReference type="InterPro" id="IPR020550">
    <property type="entry name" value="Inositol_monophosphatase_CS"/>
</dbReference>
<dbReference type="GO" id="GO:0004441">
    <property type="term" value="F:inositol-1,4-bisphosphate 1-phosphatase activity"/>
    <property type="evidence" value="ECO:0007669"/>
    <property type="project" value="UniProtKB-EC"/>
</dbReference>
<dbReference type="GO" id="GO:0008441">
    <property type="term" value="F:3'(2'),5'-bisphosphate nucleotidase activity"/>
    <property type="evidence" value="ECO:0007669"/>
    <property type="project" value="UniProtKB-EC"/>
</dbReference>
<dbReference type="SUPFAM" id="SSF56655">
    <property type="entry name" value="Carbohydrate phosphatase"/>
    <property type="match status" value="1"/>
</dbReference>
<dbReference type="PANTHER" id="PTHR43028">
    <property type="entry name" value="3'(2'),5'-BISPHOSPHATE NUCLEOTIDASE 1"/>
    <property type="match status" value="1"/>
</dbReference>
<evidence type="ECO:0000256" key="9">
    <source>
        <dbReference type="ARBA" id="ARBA00041815"/>
    </source>
</evidence>
<dbReference type="FunFam" id="3.30.540.10:FF:000023">
    <property type="entry name" value="Protein CBR-TAG-231"/>
    <property type="match status" value="1"/>
</dbReference>
<accession>A0A7I8VT43</accession>
<proteinExistence type="inferred from homology"/>
<evidence type="ECO:0000256" key="18">
    <source>
        <dbReference type="PIRSR" id="PIRSR600760-2"/>
    </source>
</evidence>
<evidence type="ECO:0000313" key="19">
    <source>
        <dbReference type="EMBL" id="CAD5118703.1"/>
    </source>
</evidence>
<dbReference type="PROSITE" id="PS00629">
    <property type="entry name" value="IMP_1"/>
    <property type="match status" value="1"/>
</dbReference>
<keyword evidence="4" id="KW-0452">Lithium</keyword>
<dbReference type="EMBL" id="CAJFCJ010000009">
    <property type="protein sequence ID" value="CAD5118703.1"/>
    <property type="molecule type" value="Genomic_DNA"/>
</dbReference>
<keyword evidence="7 18" id="KW-0460">Magnesium</keyword>
<evidence type="ECO:0000256" key="2">
    <source>
        <dbReference type="ARBA" id="ARBA00009759"/>
    </source>
</evidence>
<evidence type="ECO:0000256" key="10">
    <source>
        <dbReference type="ARBA" id="ARBA00044465"/>
    </source>
</evidence>
<dbReference type="Gene3D" id="3.30.540.10">
    <property type="entry name" value="Fructose-1,6-Bisphosphatase, subunit A, domain 1"/>
    <property type="match status" value="1"/>
</dbReference>
<evidence type="ECO:0000256" key="16">
    <source>
        <dbReference type="ARBA" id="ARBA00044544"/>
    </source>
</evidence>
<evidence type="ECO:0000256" key="3">
    <source>
        <dbReference type="ARBA" id="ARBA00012633"/>
    </source>
</evidence>
<evidence type="ECO:0000256" key="12">
    <source>
        <dbReference type="ARBA" id="ARBA00044478"/>
    </source>
</evidence>
<gene>
    <name evidence="19" type="ORF">DGYR_LOCUS7034</name>
</gene>
<sequence>MSGRIVSIMSQAVQAAKKSGSIIRNLFQEGKWGIVNKGKNDLQTEADRSAQRCIMASLKKRYPKVTMIGEEELDSSQVPEDWIELSQSEEVLSTADRLPDKLKNVTDDQIIIWIDPLDGTAEYTQGLLDHVTVLIGVTVNGEAVGGVIYQPYFNYKAGPDAELGRTIWGIVGVGAYGIPQPTVPPSTGRIITTTRSHSSGSVKAAVDSCEPTEVIKVGGAGHKVLLLIEGKAHAYVFASPGCKKWDTAAPEAVLKAAGGKLTDIRGVNIPYEVNVPRRNSSGVLATCLESEHTWYLNKIPDEVKNDLKAD</sequence>
<evidence type="ECO:0000256" key="4">
    <source>
        <dbReference type="ARBA" id="ARBA00022671"/>
    </source>
</evidence>
<comment type="catalytic activity">
    <reaction evidence="11">
        <text>adenosine 2',5'-bisphosphate + H2O = AMP + phosphate</text>
        <dbReference type="Rhea" id="RHEA:77643"/>
        <dbReference type="ChEBI" id="CHEBI:15377"/>
        <dbReference type="ChEBI" id="CHEBI:43474"/>
        <dbReference type="ChEBI" id="CHEBI:194156"/>
        <dbReference type="ChEBI" id="CHEBI:456215"/>
        <dbReference type="EC" id="3.1.3.7"/>
    </reaction>
    <physiologicalReaction direction="left-to-right" evidence="11">
        <dbReference type="Rhea" id="RHEA:77644"/>
    </physiologicalReaction>
</comment>
<evidence type="ECO:0000256" key="6">
    <source>
        <dbReference type="ARBA" id="ARBA00022801"/>
    </source>
</evidence>
<dbReference type="AlphaFoldDB" id="A0A7I8VT43"/>
<dbReference type="GO" id="GO:0046854">
    <property type="term" value="P:phosphatidylinositol phosphate biosynthetic process"/>
    <property type="evidence" value="ECO:0007669"/>
    <property type="project" value="InterPro"/>
</dbReference>
<evidence type="ECO:0000256" key="1">
    <source>
        <dbReference type="ARBA" id="ARBA00001946"/>
    </source>
</evidence>
<dbReference type="PROSITE" id="PS00630">
    <property type="entry name" value="IMP_2"/>
    <property type="match status" value="1"/>
</dbReference>
<evidence type="ECO:0000256" key="17">
    <source>
        <dbReference type="ARBA" id="ARBA00044554"/>
    </source>
</evidence>
<feature type="binding site" evidence="18">
    <location>
        <position position="115"/>
    </location>
    <ligand>
        <name>Mg(2+)</name>
        <dbReference type="ChEBI" id="CHEBI:18420"/>
        <label>1</label>
        <note>catalytic</note>
    </ligand>
</feature>
<evidence type="ECO:0000256" key="8">
    <source>
        <dbReference type="ARBA" id="ARBA00040342"/>
    </source>
</evidence>
<dbReference type="Pfam" id="PF00459">
    <property type="entry name" value="Inositol_P"/>
    <property type="match status" value="1"/>
</dbReference>
<comment type="catalytic activity">
    <reaction evidence="14">
        <text>3'-phosphoadenylyl sulfate + H2O = adenosine 5'-phosphosulfate + phosphate</text>
        <dbReference type="Rhea" id="RHEA:77639"/>
        <dbReference type="ChEBI" id="CHEBI:15377"/>
        <dbReference type="ChEBI" id="CHEBI:43474"/>
        <dbReference type="ChEBI" id="CHEBI:58243"/>
        <dbReference type="ChEBI" id="CHEBI:58339"/>
        <dbReference type="EC" id="3.1.3.7"/>
    </reaction>
    <physiologicalReaction direction="left-to-right" evidence="14">
        <dbReference type="Rhea" id="RHEA:77640"/>
    </physiologicalReaction>
</comment>
<dbReference type="Gene3D" id="3.40.190.80">
    <property type="match status" value="1"/>
</dbReference>
<dbReference type="Proteomes" id="UP000549394">
    <property type="component" value="Unassembled WGS sequence"/>
</dbReference>
<evidence type="ECO:0000256" key="7">
    <source>
        <dbReference type="ARBA" id="ARBA00022842"/>
    </source>
</evidence>
<dbReference type="PANTHER" id="PTHR43028:SF5">
    <property type="entry name" value="3'(2'),5'-BISPHOSPHATE NUCLEOTIDASE 1"/>
    <property type="match status" value="1"/>
</dbReference>
<evidence type="ECO:0000256" key="5">
    <source>
        <dbReference type="ARBA" id="ARBA00022723"/>
    </source>
</evidence>
<dbReference type="InterPro" id="IPR000760">
    <property type="entry name" value="Inositol_monophosphatase-like"/>
</dbReference>
<comment type="similarity">
    <text evidence="2">Belongs to the inositol monophosphatase superfamily.</text>
</comment>
<dbReference type="GO" id="GO:0046872">
    <property type="term" value="F:metal ion binding"/>
    <property type="evidence" value="ECO:0007669"/>
    <property type="project" value="UniProtKB-KW"/>
</dbReference>
<dbReference type="OrthoDB" id="411145at2759"/>
<dbReference type="EC" id="3.1.3.57" evidence="15"/>
<evidence type="ECO:0000256" key="15">
    <source>
        <dbReference type="ARBA" id="ARBA00044519"/>
    </source>
</evidence>
<keyword evidence="6" id="KW-0378">Hydrolase</keyword>
<comment type="caution">
    <text evidence="19">The sequence shown here is derived from an EMBL/GenBank/DDBJ whole genome shotgun (WGS) entry which is preliminary data.</text>
</comment>
<comment type="catalytic activity">
    <reaction evidence="13">
        <text>adenosine 3',5'-bisphosphate + H2O = AMP + phosphate</text>
        <dbReference type="Rhea" id="RHEA:10040"/>
        <dbReference type="ChEBI" id="CHEBI:15377"/>
        <dbReference type="ChEBI" id="CHEBI:43474"/>
        <dbReference type="ChEBI" id="CHEBI:58343"/>
        <dbReference type="ChEBI" id="CHEBI:456215"/>
        <dbReference type="EC" id="3.1.3.7"/>
    </reaction>
    <physiologicalReaction direction="left-to-right" evidence="13">
        <dbReference type="Rhea" id="RHEA:10041"/>
    </physiologicalReaction>
</comment>
<evidence type="ECO:0000313" key="20">
    <source>
        <dbReference type="Proteomes" id="UP000549394"/>
    </source>
</evidence>
<name>A0A7I8VT43_9ANNE</name>
<evidence type="ECO:0000256" key="14">
    <source>
        <dbReference type="ARBA" id="ARBA00044484"/>
    </source>
</evidence>
<keyword evidence="20" id="KW-1185">Reference proteome</keyword>
<evidence type="ECO:0000256" key="11">
    <source>
        <dbReference type="ARBA" id="ARBA00044466"/>
    </source>
</evidence>